<dbReference type="AlphaFoldDB" id="A0A934TU03"/>
<evidence type="ECO:0000256" key="1">
    <source>
        <dbReference type="SAM" id="SignalP"/>
    </source>
</evidence>
<evidence type="ECO:0000313" key="2">
    <source>
        <dbReference type="EMBL" id="MBK6007389.1"/>
    </source>
</evidence>
<dbReference type="InterPro" id="IPR006311">
    <property type="entry name" value="TAT_signal"/>
</dbReference>
<keyword evidence="1" id="KW-0732">Signal</keyword>
<dbReference type="PROSITE" id="PS51318">
    <property type="entry name" value="TAT"/>
    <property type="match status" value="1"/>
</dbReference>
<protein>
    <recommendedName>
        <fullName evidence="4">DUF5666 domain-containing protein</fullName>
    </recommendedName>
</protein>
<feature type="chain" id="PRO_5037550388" description="DUF5666 domain-containing protein" evidence="1">
    <location>
        <begin position="30"/>
        <end position="134"/>
    </location>
</feature>
<accession>A0A934TU03</accession>
<reference evidence="2" key="1">
    <citation type="journal article" date="2012" name="J. Microbiol. Biotechnol.">
        <title>Ramlibacter ginsenosidimutans sp. nov., with ginsenoside-converting activity.</title>
        <authorList>
            <person name="Wang L."/>
            <person name="An D.S."/>
            <person name="Kim S.G."/>
            <person name="Jin F.X."/>
            <person name="Kim S.C."/>
            <person name="Lee S.T."/>
            <person name="Im W.T."/>
        </authorList>
    </citation>
    <scope>NUCLEOTIDE SEQUENCE</scope>
    <source>
        <strain evidence="2">KACC 17527</strain>
    </source>
</reference>
<gene>
    <name evidence="2" type="ORF">JJB11_14905</name>
</gene>
<reference evidence="2" key="2">
    <citation type="submission" date="2021-01" db="EMBL/GenBank/DDBJ databases">
        <authorList>
            <person name="Kang M."/>
        </authorList>
    </citation>
    <scope>NUCLEOTIDE SEQUENCE</scope>
    <source>
        <strain evidence="2">KACC 17527</strain>
    </source>
</reference>
<name>A0A934TU03_9BURK</name>
<evidence type="ECO:0008006" key="4">
    <source>
        <dbReference type="Google" id="ProtNLM"/>
    </source>
</evidence>
<dbReference type="Proteomes" id="UP000630528">
    <property type="component" value="Unassembled WGS sequence"/>
</dbReference>
<dbReference type="EMBL" id="JAEPWM010000005">
    <property type="protein sequence ID" value="MBK6007389.1"/>
    <property type="molecule type" value="Genomic_DNA"/>
</dbReference>
<organism evidence="2 3">
    <name type="scientific">Ramlibacter ginsenosidimutans</name>
    <dbReference type="NCBI Taxonomy" id="502333"/>
    <lineage>
        <taxon>Bacteria</taxon>
        <taxon>Pseudomonadati</taxon>
        <taxon>Pseudomonadota</taxon>
        <taxon>Betaproteobacteria</taxon>
        <taxon>Burkholderiales</taxon>
        <taxon>Comamonadaceae</taxon>
        <taxon>Ramlibacter</taxon>
    </lineage>
</organism>
<sequence>MLQRRRFLSGVPAAAVAAALAARVSGAWAQRPAQPIARPPGQRLPGALVAGRFDASGGSGSGASPGVYGVVAVDTRADLLQLRDADGRTASVHVNDHTFDLATLKPGDEVEVDFAVPEPGSTVLQAGGIWKVQR</sequence>
<evidence type="ECO:0000313" key="3">
    <source>
        <dbReference type="Proteomes" id="UP000630528"/>
    </source>
</evidence>
<dbReference type="RefSeq" id="WP_201172640.1">
    <property type="nucleotide sequence ID" value="NZ_JAEPWM010000005.1"/>
</dbReference>
<comment type="caution">
    <text evidence="2">The sequence shown here is derived from an EMBL/GenBank/DDBJ whole genome shotgun (WGS) entry which is preliminary data.</text>
</comment>
<feature type="signal peptide" evidence="1">
    <location>
        <begin position="1"/>
        <end position="29"/>
    </location>
</feature>
<proteinExistence type="predicted"/>
<keyword evidence="3" id="KW-1185">Reference proteome</keyword>